<sequence length="853" mass="92957">MACSLKFTIALPGQEVSSPSLRRRDGGREVSTSHRAPAMAADFLCDRLSAKSQSAAAAVALTSPTTLSSSFSGDAVCRRSSSASSFGQERKSEREAEGRAWRHAAGVKAMAVLAAEPIEMSEVVMWTGGKRLQTQTAPIATDTTTIRSLDWDRDRFDIEFGLQNGTTYNSYIIQGEKTAVIDASHEKFRELYLNALRKQIGLSTISYIVANHTEPDHSGLIADLVEIVPNATVVGSKICIQFLQNLILKPFKSQVVKNGDTLDLGNGHVLEFVMAPNLHWPDTIFTLDRATGILFTCDAFGMHYCGEALYDEELPKIEPHYRFYYDCLMRPNAKSVLSALKRTADMSFNTIAVGHGPLLRYNVDELVGKYANWSKDAVEKQSASVAVLYCSDYGYSDRLSQALARGITKTETGVEMMDLNSADTQELIECVGRNGALVVMTPPQKGPANEAVSTLLAAVTSKQPILIAESFGGDDEPVDPLMSRFAELGLTPAFAPLKVKDVPTEATYQLFEEAGTDLGQKLTQKNQIKGKKMIATDVAKAIARISGGLYIVTTVKGDSKGAMVASWVSQASFKPLGITIAVAKDRAIESLMQAQILEDFVRTAYKRWHDPQGAQKATDAINNLCGQRYKNVHEVTYAIECLIVVPGVHFDPQVLLTYYLRCLPTYVKNKLVDEAYIEQHSFASFSKKVLDIEAKLRSTHQSQGDGRKKRLLQDREKNGQLMFVDHDGQTTEIDDFPDLGDATEQDGASETSDWGVVAPIKEKVRGIGKQKVGQSTGQGDQGIPAWVKLGLDYEVWRDRVARGTCMNCGNYGHTSTTCRGNKVTMNVASPTVVGLSSNPSGASASTSQGNTSG</sequence>
<evidence type="ECO:0000259" key="11">
    <source>
        <dbReference type="PROSITE" id="PS50902"/>
    </source>
</evidence>
<evidence type="ECO:0000256" key="9">
    <source>
        <dbReference type="SAM" id="MobiDB-lite"/>
    </source>
</evidence>
<comment type="caution">
    <text evidence="12">The sequence shown here is derived from an EMBL/GenBank/DDBJ whole genome shotgun (WGS) entry which is preliminary data.</text>
</comment>
<evidence type="ECO:0000256" key="3">
    <source>
        <dbReference type="ARBA" id="ARBA00022448"/>
    </source>
</evidence>
<feature type="region of interest" description="Disordered" evidence="9">
    <location>
        <begin position="832"/>
        <end position="853"/>
    </location>
</feature>
<dbReference type="SMART" id="SM00849">
    <property type="entry name" value="Lactamase_B"/>
    <property type="match status" value="1"/>
</dbReference>
<proteinExistence type="inferred from homology"/>
<keyword evidence="6" id="KW-0408">Iron</keyword>
<evidence type="ECO:0000256" key="6">
    <source>
        <dbReference type="ARBA" id="ARBA00023004"/>
    </source>
</evidence>
<dbReference type="GO" id="GO:0010181">
    <property type="term" value="F:FMN binding"/>
    <property type="evidence" value="ECO:0007669"/>
    <property type="project" value="InterPro"/>
</dbReference>
<keyword evidence="8" id="KW-0863">Zinc-finger</keyword>
<evidence type="ECO:0000259" key="10">
    <source>
        <dbReference type="PROSITE" id="PS50158"/>
    </source>
</evidence>
<dbReference type="SUPFAM" id="SSF50475">
    <property type="entry name" value="FMN-binding split barrel"/>
    <property type="match status" value="1"/>
</dbReference>
<name>A0A388M0Y6_CHABU</name>
<accession>A0A388M0Y6</accession>
<keyword evidence="13" id="KW-1185">Reference proteome</keyword>
<dbReference type="Gene3D" id="3.40.50.360">
    <property type="match status" value="1"/>
</dbReference>
<evidence type="ECO:0000256" key="7">
    <source>
        <dbReference type="ARBA" id="ARBA00025633"/>
    </source>
</evidence>
<dbReference type="CDD" id="cd07709">
    <property type="entry name" value="flavodiiron_proteins_MBL-fold"/>
    <property type="match status" value="1"/>
</dbReference>
<dbReference type="InterPro" id="IPR036866">
    <property type="entry name" value="RibonucZ/Hydroxyglut_hydro"/>
</dbReference>
<dbReference type="SUPFAM" id="SSF56281">
    <property type="entry name" value="Metallo-hydrolase/oxidoreductase"/>
    <property type="match status" value="1"/>
</dbReference>
<dbReference type="InterPro" id="IPR001279">
    <property type="entry name" value="Metallo-B-lactamas"/>
</dbReference>
<protein>
    <recommendedName>
        <fullName evidence="14">CCHC-type domain-containing protein</fullName>
    </recommendedName>
</protein>
<keyword evidence="3" id="KW-0813">Transport</keyword>
<dbReference type="EMBL" id="BFEA01000659">
    <property type="protein sequence ID" value="GBG88237.1"/>
    <property type="molecule type" value="Genomic_DNA"/>
</dbReference>
<keyword evidence="8" id="KW-0862">Zinc</keyword>
<comment type="similarity">
    <text evidence="2">In the C-terminal section; belongs to the flavodoxin reductase family.</text>
</comment>
<dbReference type="InterPro" id="IPR008254">
    <property type="entry name" value="Flavodoxin/NO_synth"/>
</dbReference>
<dbReference type="GO" id="GO:0008270">
    <property type="term" value="F:zinc ion binding"/>
    <property type="evidence" value="ECO:0007669"/>
    <property type="project" value="UniProtKB-KW"/>
</dbReference>
<feature type="domain" description="Flavodoxin-like" evidence="11">
    <location>
        <begin position="385"/>
        <end position="572"/>
    </location>
</feature>
<dbReference type="PROSITE" id="PS50902">
    <property type="entry name" value="FLAVODOXIN_LIKE"/>
    <property type="match status" value="1"/>
</dbReference>
<dbReference type="InterPro" id="IPR001878">
    <property type="entry name" value="Znf_CCHC"/>
</dbReference>
<dbReference type="GO" id="GO:0003676">
    <property type="term" value="F:nucleic acid binding"/>
    <property type="evidence" value="ECO:0007669"/>
    <property type="project" value="InterPro"/>
</dbReference>
<evidence type="ECO:0000256" key="2">
    <source>
        <dbReference type="ARBA" id="ARBA00006098"/>
    </source>
</evidence>
<dbReference type="OrthoDB" id="432169at2759"/>
<comment type="function">
    <text evidence="7">Mediates electron transfer from NADH to oxygen, reducing it to water. This modular protein has 3 redox cofactors, in other organisms the same activity requires 2 or 3 proteins.</text>
</comment>
<feature type="domain" description="CCHC-type" evidence="10">
    <location>
        <begin position="805"/>
        <end position="819"/>
    </location>
</feature>
<evidence type="ECO:0000313" key="13">
    <source>
        <dbReference type="Proteomes" id="UP000265515"/>
    </source>
</evidence>
<dbReference type="InterPro" id="IPR045761">
    <property type="entry name" value="ODP_dom"/>
</dbReference>
<dbReference type="Gene3D" id="3.60.15.10">
    <property type="entry name" value="Ribonuclease Z/Hydroxyacylglutathione hydrolase-like"/>
    <property type="match status" value="1"/>
</dbReference>
<dbReference type="InterPro" id="IPR002563">
    <property type="entry name" value="Flavin_Rdtase-like_dom"/>
</dbReference>
<dbReference type="SUPFAM" id="SSF52218">
    <property type="entry name" value="Flavoproteins"/>
    <property type="match status" value="1"/>
</dbReference>
<evidence type="ECO:0000256" key="5">
    <source>
        <dbReference type="ARBA" id="ARBA00022982"/>
    </source>
</evidence>
<keyword evidence="4" id="KW-0479">Metal-binding</keyword>
<evidence type="ECO:0008006" key="14">
    <source>
        <dbReference type="Google" id="ProtNLM"/>
    </source>
</evidence>
<dbReference type="InterPro" id="IPR029039">
    <property type="entry name" value="Flavoprotein-like_sf"/>
</dbReference>
<reference evidence="12 13" key="1">
    <citation type="journal article" date="2018" name="Cell">
        <title>The Chara Genome: Secondary Complexity and Implications for Plant Terrestrialization.</title>
        <authorList>
            <person name="Nishiyama T."/>
            <person name="Sakayama H."/>
            <person name="Vries J.D."/>
            <person name="Buschmann H."/>
            <person name="Saint-Marcoux D."/>
            <person name="Ullrich K.K."/>
            <person name="Haas F.B."/>
            <person name="Vanderstraeten L."/>
            <person name="Becker D."/>
            <person name="Lang D."/>
            <person name="Vosolsobe S."/>
            <person name="Rombauts S."/>
            <person name="Wilhelmsson P.K.I."/>
            <person name="Janitza P."/>
            <person name="Kern R."/>
            <person name="Heyl A."/>
            <person name="Rumpler F."/>
            <person name="Villalobos L.I.A.C."/>
            <person name="Clay J.M."/>
            <person name="Skokan R."/>
            <person name="Toyoda A."/>
            <person name="Suzuki Y."/>
            <person name="Kagoshima H."/>
            <person name="Schijlen E."/>
            <person name="Tajeshwar N."/>
            <person name="Catarino B."/>
            <person name="Hetherington A.J."/>
            <person name="Saltykova A."/>
            <person name="Bonnot C."/>
            <person name="Breuninger H."/>
            <person name="Symeonidi A."/>
            <person name="Radhakrishnan G.V."/>
            <person name="Van Nieuwerburgh F."/>
            <person name="Deforce D."/>
            <person name="Chang C."/>
            <person name="Karol K.G."/>
            <person name="Hedrich R."/>
            <person name="Ulvskov P."/>
            <person name="Glockner G."/>
            <person name="Delwiche C.F."/>
            <person name="Petrasek J."/>
            <person name="Van de Peer Y."/>
            <person name="Friml J."/>
            <person name="Beilby M."/>
            <person name="Dolan L."/>
            <person name="Kohara Y."/>
            <person name="Sugano S."/>
            <person name="Fujiyama A."/>
            <person name="Delaux P.-M."/>
            <person name="Quint M."/>
            <person name="TheiBen G."/>
            <person name="Hagemann M."/>
            <person name="Harholt J."/>
            <person name="Dunand C."/>
            <person name="Zachgo S."/>
            <person name="Langdale J."/>
            <person name="Maumus F."/>
            <person name="Straeten D.V.D."/>
            <person name="Gould S.B."/>
            <person name="Rensing S.A."/>
        </authorList>
    </citation>
    <scope>NUCLEOTIDE SEQUENCE [LARGE SCALE GENOMIC DNA]</scope>
    <source>
        <strain evidence="12 13">S276</strain>
    </source>
</reference>
<dbReference type="Pfam" id="PF19583">
    <property type="entry name" value="ODP"/>
    <property type="match status" value="1"/>
</dbReference>
<evidence type="ECO:0000256" key="8">
    <source>
        <dbReference type="PROSITE-ProRule" id="PRU00047"/>
    </source>
</evidence>
<dbReference type="InterPro" id="IPR051285">
    <property type="entry name" value="NADH_oxidoreductase_modular"/>
</dbReference>
<dbReference type="PROSITE" id="PS50158">
    <property type="entry name" value="ZF_CCHC"/>
    <property type="match status" value="1"/>
</dbReference>
<dbReference type="InterPro" id="IPR012349">
    <property type="entry name" value="Split_barrel_FMN-bd"/>
</dbReference>
<dbReference type="AlphaFoldDB" id="A0A388M0Y6"/>
<organism evidence="12 13">
    <name type="scientific">Chara braunii</name>
    <name type="common">Braun's stonewort</name>
    <dbReference type="NCBI Taxonomy" id="69332"/>
    <lineage>
        <taxon>Eukaryota</taxon>
        <taxon>Viridiplantae</taxon>
        <taxon>Streptophyta</taxon>
        <taxon>Charophyceae</taxon>
        <taxon>Charales</taxon>
        <taxon>Characeae</taxon>
        <taxon>Chara</taxon>
    </lineage>
</organism>
<evidence type="ECO:0000256" key="4">
    <source>
        <dbReference type="ARBA" id="ARBA00022723"/>
    </source>
</evidence>
<evidence type="ECO:0000256" key="1">
    <source>
        <dbReference type="ARBA" id="ARBA00001962"/>
    </source>
</evidence>
<dbReference type="Gene3D" id="2.30.110.10">
    <property type="entry name" value="Electron Transport, Fmn-binding Protein, Chain A"/>
    <property type="match status" value="1"/>
</dbReference>
<keyword evidence="5" id="KW-0249">Electron transport</keyword>
<gene>
    <name evidence="12" type="ORF">CBR_g46804</name>
</gene>
<feature type="compositionally biased region" description="Low complexity" evidence="9">
    <location>
        <begin position="836"/>
        <end position="847"/>
    </location>
</feature>
<dbReference type="Pfam" id="PF01613">
    <property type="entry name" value="Flavin_Reduct"/>
    <property type="match status" value="1"/>
</dbReference>
<dbReference type="STRING" id="69332.A0A388M0Y6"/>
<comment type="cofactor">
    <cofactor evidence="1">
        <name>Fe cation</name>
        <dbReference type="ChEBI" id="CHEBI:24875"/>
    </cofactor>
</comment>
<feature type="compositionally biased region" description="Acidic residues" evidence="9">
    <location>
        <begin position="732"/>
        <end position="744"/>
    </location>
</feature>
<evidence type="ECO:0000313" key="12">
    <source>
        <dbReference type="EMBL" id="GBG88237.1"/>
    </source>
</evidence>
<dbReference type="PANTHER" id="PTHR32145:SF11">
    <property type="entry name" value="DIFLAVIN FLAVOPROTEIN A 2-RELATED"/>
    <property type="match status" value="1"/>
</dbReference>
<feature type="region of interest" description="Disordered" evidence="9">
    <location>
        <begin position="730"/>
        <end position="752"/>
    </location>
</feature>
<dbReference type="Proteomes" id="UP000265515">
    <property type="component" value="Unassembled WGS sequence"/>
</dbReference>
<dbReference type="PANTHER" id="PTHR32145">
    <property type="entry name" value="DIFLAVIN FLAVOPROTEIN A 2-RELATED"/>
    <property type="match status" value="1"/>
</dbReference>
<dbReference type="Gramene" id="GBG88237">
    <property type="protein sequence ID" value="GBG88237"/>
    <property type="gene ID" value="CBR_g46804"/>
</dbReference>